<evidence type="ECO:0000313" key="3">
    <source>
        <dbReference type="Proteomes" id="UP000006643"/>
    </source>
</evidence>
<dbReference type="OrthoDB" id="126873at2759"/>
<evidence type="ECO:0000256" key="1">
    <source>
        <dbReference type="SAM" id="SignalP"/>
    </source>
</evidence>
<dbReference type="InParanoid" id="D0NVI1"/>
<evidence type="ECO:0000313" key="2">
    <source>
        <dbReference type="EMBL" id="EEY66658.1"/>
    </source>
</evidence>
<protein>
    <submittedName>
        <fullName evidence="2">Secreted RxLR effector peptide protein, putative</fullName>
    </submittedName>
</protein>
<accession>D0NVI1</accession>
<organism evidence="2 3">
    <name type="scientific">Phytophthora infestans (strain T30-4)</name>
    <name type="common">Potato late blight agent</name>
    <dbReference type="NCBI Taxonomy" id="403677"/>
    <lineage>
        <taxon>Eukaryota</taxon>
        <taxon>Sar</taxon>
        <taxon>Stramenopiles</taxon>
        <taxon>Oomycota</taxon>
        <taxon>Peronosporomycetes</taxon>
        <taxon>Peronosporales</taxon>
        <taxon>Peronosporaceae</taxon>
        <taxon>Phytophthora</taxon>
    </lineage>
</organism>
<dbReference type="AlphaFoldDB" id="D0NVI1"/>
<name>D0NVI1_PHYIT</name>
<dbReference type="OMA" id="ADRNTIH"/>
<dbReference type="VEuPathDB" id="FungiDB:PITG_16738"/>
<sequence length="242" mass="27661">MKYPYAVCLVFLLLFAYFAPVPATRELNLSAHTRSSTRVVDSVTTKRLLRAHISGKEEGTEQEEQRGISINVPSLEKISKIFTSSKTTELKGKLMADEALDSAFETLKLSNMRISSHDFVETKMVAKLLSSRNFKVWSQHAVKINKEDPYGAMLTTLTNVFGEKNVAIMILVGKLSRNSRDVAKKLEKAQFYKWYVVDKYKTADEVFTNVLNADRNTIHGYAREKAIWGDYFKYIMDTVMKY</sequence>
<dbReference type="Proteomes" id="UP000006643">
    <property type="component" value="Unassembled WGS sequence"/>
</dbReference>
<proteinExistence type="predicted"/>
<dbReference type="eggNOG" id="ENOG502STM1">
    <property type="taxonomic scope" value="Eukaryota"/>
</dbReference>
<keyword evidence="3" id="KW-1185">Reference proteome</keyword>
<keyword evidence="1" id="KW-0732">Signal</keyword>
<dbReference type="GeneID" id="9465524"/>
<reference evidence="3" key="1">
    <citation type="journal article" date="2009" name="Nature">
        <title>Genome sequence and analysis of the Irish potato famine pathogen Phytophthora infestans.</title>
        <authorList>
            <consortium name="The Broad Institute Genome Sequencing Platform"/>
            <person name="Haas B.J."/>
            <person name="Kamoun S."/>
            <person name="Zody M.C."/>
            <person name="Jiang R.H."/>
            <person name="Handsaker R.E."/>
            <person name="Cano L.M."/>
            <person name="Grabherr M."/>
            <person name="Kodira C.D."/>
            <person name="Raffaele S."/>
            <person name="Torto-Alalibo T."/>
            <person name="Bozkurt T.O."/>
            <person name="Ah-Fong A.M."/>
            <person name="Alvarado L."/>
            <person name="Anderson V.L."/>
            <person name="Armstrong M.R."/>
            <person name="Avrova A."/>
            <person name="Baxter L."/>
            <person name="Beynon J."/>
            <person name="Boevink P.C."/>
            <person name="Bollmann S.R."/>
            <person name="Bos J.I."/>
            <person name="Bulone V."/>
            <person name="Cai G."/>
            <person name="Cakir C."/>
            <person name="Carrington J.C."/>
            <person name="Chawner M."/>
            <person name="Conti L."/>
            <person name="Costanzo S."/>
            <person name="Ewan R."/>
            <person name="Fahlgren N."/>
            <person name="Fischbach M.A."/>
            <person name="Fugelstad J."/>
            <person name="Gilroy E.M."/>
            <person name="Gnerre S."/>
            <person name="Green P.J."/>
            <person name="Grenville-Briggs L.J."/>
            <person name="Griffith J."/>
            <person name="Grunwald N.J."/>
            <person name="Horn K."/>
            <person name="Horner N.R."/>
            <person name="Hu C.H."/>
            <person name="Huitema E."/>
            <person name="Jeong D.H."/>
            <person name="Jones A.M."/>
            <person name="Jones J.D."/>
            <person name="Jones R.W."/>
            <person name="Karlsson E.K."/>
            <person name="Kunjeti S.G."/>
            <person name="Lamour K."/>
            <person name="Liu Z."/>
            <person name="Ma L."/>
            <person name="Maclean D."/>
            <person name="Chibucos M.C."/>
            <person name="McDonald H."/>
            <person name="McWalters J."/>
            <person name="Meijer H.J."/>
            <person name="Morgan W."/>
            <person name="Morris P.F."/>
            <person name="Munro C.A."/>
            <person name="O'Neill K."/>
            <person name="Ospina-Giraldo M."/>
            <person name="Pinzon A."/>
            <person name="Pritchard L."/>
            <person name="Ramsahoye B."/>
            <person name="Ren Q."/>
            <person name="Restrepo S."/>
            <person name="Roy S."/>
            <person name="Sadanandom A."/>
            <person name="Savidor A."/>
            <person name="Schornack S."/>
            <person name="Schwartz D.C."/>
            <person name="Schumann U.D."/>
            <person name="Schwessinger B."/>
            <person name="Seyer L."/>
            <person name="Sharpe T."/>
            <person name="Silvar C."/>
            <person name="Song J."/>
            <person name="Studholme D.J."/>
            <person name="Sykes S."/>
            <person name="Thines M."/>
            <person name="van de Vondervoort P.J."/>
            <person name="Phuntumart V."/>
            <person name="Wawra S."/>
            <person name="Weide R."/>
            <person name="Win J."/>
            <person name="Young C."/>
            <person name="Zhou S."/>
            <person name="Fry W."/>
            <person name="Meyers B.C."/>
            <person name="van West P."/>
            <person name="Ristaino J."/>
            <person name="Govers F."/>
            <person name="Birch P.R."/>
            <person name="Whisson S.C."/>
            <person name="Judelson H.S."/>
            <person name="Nusbaum C."/>
        </authorList>
    </citation>
    <scope>NUCLEOTIDE SEQUENCE [LARGE SCALE GENOMIC DNA]</scope>
    <source>
        <strain evidence="3">T30-4</strain>
    </source>
</reference>
<dbReference type="RefSeq" id="XP_002896959.1">
    <property type="nucleotide sequence ID" value="XM_002896913.1"/>
</dbReference>
<dbReference type="HOGENOM" id="CLU_1196877_0_0_1"/>
<dbReference type="KEGG" id="pif:PITG_16738"/>
<gene>
    <name evidence="2" type="ORF">PITG_16738</name>
</gene>
<feature type="signal peptide" evidence="1">
    <location>
        <begin position="1"/>
        <end position="23"/>
    </location>
</feature>
<feature type="chain" id="PRO_5003012957" evidence="1">
    <location>
        <begin position="24"/>
        <end position="242"/>
    </location>
</feature>
<dbReference type="EMBL" id="DS028168">
    <property type="protein sequence ID" value="EEY66658.1"/>
    <property type="molecule type" value="Genomic_DNA"/>
</dbReference>